<accession>A0ABS8SD13</accession>
<sequence length="112" mass="12566">MEQVYNDRFIGHFIAYHLSALPALFVIGDDAPVPIAKAAVRGQARGRGRGSNRDRARIVVSAPDHARATSPELEIDIQHNFRDLDVACLRLKRQELNIGHNSQYKNVFPTYA</sequence>
<gene>
    <name evidence="1" type="ORF">HAX54_031855</name>
</gene>
<comment type="caution">
    <text evidence="1">The sequence shown here is derived from an EMBL/GenBank/DDBJ whole genome shotgun (WGS) entry which is preliminary data.</text>
</comment>
<name>A0ABS8SD13_DATST</name>
<organism evidence="1 2">
    <name type="scientific">Datura stramonium</name>
    <name type="common">Jimsonweed</name>
    <name type="synonym">Common thornapple</name>
    <dbReference type="NCBI Taxonomy" id="4076"/>
    <lineage>
        <taxon>Eukaryota</taxon>
        <taxon>Viridiplantae</taxon>
        <taxon>Streptophyta</taxon>
        <taxon>Embryophyta</taxon>
        <taxon>Tracheophyta</taxon>
        <taxon>Spermatophyta</taxon>
        <taxon>Magnoliopsida</taxon>
        <taxon>eudicotyledons</taxon>
        <taxon>Gunneridae</taxon>
        <taxon>Pentapetalae</taxon>
        <taxon>asterids</taxon>
        <taxon>lamiids</taxon>
        <taxon>Solanales</taxon>
        <taxon>Solanaceae</taxon>
        <taxon>Solanoideae</taxon>
        <taxon>Datureae</taxon>
        <taxon>Datura</taxon>
    </lineage>
</organism>
<proteinExistence type="predicted"/>
<dbReference type="Proteomes" id="UP000823775">
    <property type="component" value="Unassembled WGS sequence"/>
</dbReference>
<keyword evidence="2" id="KW-1185">Reference proteome</keyword>
<evidence type="ECO:0000313" key="2">
    <source>
        <dbReference type="Proteomes" id="UP000823775"/>
    </source>
</evidence>
<protein>
    <submittedName>
        <fullName evidence="1">Uncharacterized protein</fullName>
    </submittedName>
</protein>
<evidence type="ECO:0000313" key="1">
    <source>
        <dbReference type="EMBL" id="MCD7456459.1"/>
    </source>
</evidence>
<dbReference type="EMBL" id="JACEIK010000404">
    <property type="protein sequence ID" value="MCD7456459.1"/>
    <property type="molecule type" value="Genomic_DNA"/>
</dbReference>
<reference evidence="1 2" key="1">
    <citation type="journal article" date="2021" name="BMC Genomics">
        <title>Datura genome reveals duplications of psychoactive alkaloid biosynthetic genes and high mutation rate following tissue culture.</title>
        <authorList>
            <person name="Rajewski A."/>
            <person name="Carter-House D."/>
            <person name="Stajich J."/>
            <person name="Litt A."/>
        </authorList>
    </citation>
    <scope>NUCLEOTIDE SEQUENCE [LARGE SCALE GENOMIC DNA]</scope>
    <source>
        <strain evidence="1">AR-01</strain>
    </source>
</reference>